<gene>
    <name evidence="1" type="ORF">H663_004405</name>
</gene>
<comment type="caution">
    <text evidence="1">The sequence shown here is derived from an EMBL/GenBank/DDBJ whole genome shotgun (WGS) entry which is preliminary data.</text>
</comment>
<evidence type="ECO:0000313" key="2">
    <source>
        <dbReference type="Proteomes" id="UP000037507"/>
    </source>
</evidence>
<reference evidence="1" key="1">
    <citation type="submission" date="2017-04" db="EMBL/GenBank/DDBJ databases">
        <title>Unexpected and diverse lifestyles within the genus Limnohabitans.</title>
        <authorList>
            <person name="Kasalicky V."/>
            <person name="Mehrshad M."/>
            <person name="Andrei S.-A."/>
            <person name="Salcher M."/>
            <person name="Kratochvilova H."/>
            <person name="Simek K."/>
            <person name="Ghai R."/>
        </authorList>
    </citation>
    <scope>NUCLEOTIDE SEQUENCE [LARGE SCALE GENOMIC DNA]</scope>
    <source>
        <strain evidence="1">II-D5</strain>
    </source>
</reference>
<dbReference type="RefSeq" id="WP_053171683.1">
    <property type="nucleotide sequence ID" value="NZ_LFYT02000004.1"/>
</dbReference>
<organism evidence="1 2">
    <name type="scientific">Limnohabitans planktonicus II-D5</name>
    <dbReference type="NCBI Taxonomy" id="1293045"/>
    <lineage>
        <taxon>Bacteria</taxon>
        <taxon>Pseudomonadati</taxon>
        <taxon>Pseudomonadota</taxon>
        <taxon>Betaproteobacteria</taxon>
        <taxon>Burkholderiales</taxon>
        <taxon>Comamonadaceae</taxon>
        <taxon>Limnohabitans</taxon>
    </lineage>
</organism>
<dbReference type="Proteomes" id="UP000037507">
    <property type="component" value="Unassembled WGS sequence"/>
</dbReference>
<dbReference type="OrthoDB" id="5767052at2"/>
<dbReference type="STRING" id="1293045.H663_06905"/>
<name>A0A2T7UGU4_9BURK</name>
<proteinExistence type="predicted"/>
<keyword evidence="2" id="KW-1185">Reference proteome</keyword>
<accession>A0A2T7UGU4</accession>
<dbReference type="PROSITE" id="PS51257">
    <property type="entry name" value="PROKAR_LIPOPROTEIN"/>
    <property type="match status" value="1"/>
</dbReference>
<protein>
    <recommendedName>
        <fullName evidence="3">Lipoprotein</fullName>
    </recommendedName>
</protein>
<dbReference type="Pfam" id="PF19795">
    <property type="entry name" value="DUF6279"/>
    <property type="match status" value="1"/>
</dbReference>
<evidence type="ECO:0008006" key="3">
    <source>
        <dbReference type="Google" id="ProtNLM"/>
    </source>
</evidence>
<evidence type="ECO:0000313" key="1">
    <source>
        <dbReference type="EMBL" id="PVE43917.1"/>
    </source>
</evidence>
<sequence>MKRCLLVILVLSWLQGCSSFKLGYPQLPTLGYWWLDSALSFTDEQSLRAKEALQNTHRWHRYQELPTYLDLLERTTALSQSPVQASQVCSVWVEVQNKMDRTLRTSITQAAPVVMALGPRQWSHLARHWEVKNEDWEKEWLQGTPDERLERRLEKSLDRYSGFYGELSPQQITLIKAQVAQSAWNPHWGRQDRLRRQDDLLSALRQARQSGSVAQVEASLYAVWQRWLTPPDEAGRMMVQKMTQQACDNLAQLHNTTTPEQRLRASRRLRAYERDLRDLIKP</sequence>
<dbReference type="AlphaFoldDB" id="A0A2T7UGU4"/>
<dbReference type="EMBL" id="LFYT02000004">
    <property type="protein sequence ID" value="PVE43917.1"/>
    <property type="molecule type" value="Genomic_DNA"/>
</dbReference>